<evidence type="ECO:0000313" key="2">
    <source>
        <dbReference type="EMBL" id="MBI2876044.1"/>
    </source>
</evidence>
<gene>
    <name evidence="2" type="primary">mobB</name>
    <name evidence="2" type="ORF">HYY20_04110</name>
</gene>
<proteinExistence type="predicted"/>
<protein>
    <submittedName>
        <fullName evidence="2">Molybdopterin-guanine dinucleotide biosynthesis protein B</fullName>
    </submittedName>
</protein>
<dbReference type="Proteomes" id="UP000769766">
    <property type="component" value="Unassembled WGS sequence"/>
</dbReference>
<dbReference type="EMBL" id="JACPRF010000127">
    <property type="protein sequence ID" value="MBI2876044.1"/>
    <property type="molecule type" value="Genomic_DNA"/>
</dbReference>
<comment type="caution">
    <text evidence="2">The sequence shown here is derived from an EMBL/GenBank/DDBJ whole genome shotgun (WGS) entry which is preliminary data.</text>
</comment>
<organism evidence="2 3">
    <name type="scientific">Tectimicrobiota bacterium</name>
    <dbReference type="NCBI Taxonomy" id="2528274"/>
    <lineage>
        <taxon>Bacteria</taxon>
        <taxon>Pseudomonadati</taxon>
        <taxon>Nitrospinota/Tectimicrobiota group</taxon>
        <taxon>Candidatus Tectimicrobiota</taxon>
    </lineage>
</organism>
<evidence type="ECO:0000313" key="3">
    <source>
        <dbReference type="Proteomes" id="UP000769766"/>
    </source>
</evidence>
<evidence type="ECO:0000259" key="1">
    <source>
        <dbReference type="Pfam" id="PF03205"/>
    </source>
</evidence>
<dbReference type="AlphaFoldDB" id="A0A932FY32"/>
<dbReference type="PANTHER" id="PTHR40072:SF1">
    <property type="entry name" value="MOLYBDOPTERIN-GUANINE DINUCLEOTIDE BIOSYNTHESIS ADAPTER PROTEIN"/>
    <property type="match status" value="1"/>
</dbReference>
<dbReference type="Gene3D" id="3.40.50.300">
    <property type="entry name" value="P-loop containing nucleotide triphosphate hydrolases"/>
    <property type="match status" value="1"/>
</dbReference>
<dbReference type="PANTHER" id="PTHR40072">
    <property type="entry name" value="MOLYBDOPTERIN-GUANINE DINUCLEOTIDE BIOSYNTHESIS ADAPTER PROTEIN-RELATED"/>
    <property type="match status" value="1"/>
</dbReference>
<dbReference type="GO" id="GO:0005525">
    <property type="term" value="F:GTP binding"/>
    <property type="evidence" value="ECO:0007669"/>
    <property type="project" value="InterPro"/>
</dbReference>
<reference evidence="2" key="1">
    <citation type="submission" date="2020-07" db="EMBL/GenBank/DDBJ databases">
        <title>Huge and variable diversity of episymbiotic CPR bacteria and DPANN archaea in groundwater ecosystems.</title>
        <authorList>
            <person name="He C.Y."/>
            <person name="Keren R."/>
            <person name="Whittaker M."/>
            <person name="Farag I.F."/>
            <person name="Doudna J."/>
            <person name="Cate J.H.D."/>
            <person name="Banfield J.F."/>
        </authorList>
    </citation>
    <scope>NUCLEOTIDE SEQUENCE</scope>
    <source>
        <strain evidence="2">NC_groundwater_672_Ag_B-0.1um_62_36</strain>
    </source>
</reference>
<name>A0A932FY32_UNCTE</name>
<dbReference type="NCBIfam" id="TIGR00176">
    <property type="entry name" value="mobB"/>
    <property type="match status" value="1"/>
</dbReference>
<dbReference type="InterPro" id="IPR052539">
    <property type="entry name" value="MGD_biosynthesis_adapter"/>
</dbReference>
<dbReference type="InterPro" id="IPR004435">
    <property type="entry name" value="MobB_dom"/>
</dbReference>
<sequence>MVPIVSIVGRSDSGKTTFLEKLIPELTRRGYRVATIKHDTHGFEVDREGKDSWRHARAGAQAVVISSPRKLALIKQVEADLTLDQIAPLIGKVDLILTEGYKREDKPKIEVYRRVAHPEPLCTSENQLNSMVTEDEVEVGEVPRFGLEDAAGVADHLEAVILKVDPPQARVRLQIDGVPIPLSAFVQSFIEGTVRGMVSALKGQDGRGRIVMEIDEG</sequence>
<feature type="domain" description="Molybdopterin-guanine dinucleotide biosynthesis protein B (MobB)" evidence="1">
    <location>
        <begin position="4"/>
        <end position="133"/>
    </location>
</feature>
<dbReference type="Pfam" id="PF03205">
    <property type="entry name" value="MobB"/>
    <property type="match status" value="1"/>
</dbReference>
<dbReference type="GO" id="GO:0006777">
    <property type="term" value="P:Mo-molybdopterin cofactor biosynthetic process"/>
    <property type="evidence" value="ECO:0007669"/>
    <property type="project" value="InterPro"/>
</dbReference>
<dbReference type="CDD" id="cd03116">
    <property type="entry name" value="MobB"/>
    <property type="match status" value="1"/>
</dbReference>
<accession>A0A932FY32</accession>
<dbReference type="InterPro" id="IPR027417">
    <property type="entry name" value="P-loop_NTPase"/>
</dbReference>
<dbReference type="SUPFAM" id="SSF52540">
    <property type="entry name" value="P-loop containing nucleoside triphosphate hydrolases"/>
    <property type="match status" value="1"/>
</dbReference>